<accession>A0ABN9SM52</accession>
<dbReference type="SUPFAM" id="SSF53098">
    <property type="entry name" value="Ribonuclease H-like"/>
    <property type="match status" value="1"/>
</dbReference>
<dbReference type="InterPro" id="IPR012337">
    <property type="entry name" value="RNaseH-like_sf"/>
</dbReference>
<protein>
    <recommendedName>
        <fullName evidence="2">Endonuclease/exonuclease/phosphatase domain-containing protein</fullName>
    </recommendedName>
</protein>
<keyword evidence="4" id="KW-1185">Reference proteome</keyword>
<feature type="region of interest" description="Disordered" evidence="1">
    <location>
        <begin position="36"/>
        <end position="93"/>
    </location>
</feature>
<feature type="region of interest" description="Disordered" evidence="1">
    <location>
        <begin position="1617"/>
        <end position="1640"/>
    </location>
</feature>
<proteinExistence type="predicted"/>
<reference evidence="3" key="1">
    <citation type="submission" date="2023-10" db="EMBL/GenBank/DDBJ databases">
        <authorList>
            <person name="Chen Y."/>
            <person name="Shah S."/>
            <person name="Dougan E. K."/>
            <person name="Thang M."/>
            <person name="Chan C."/>
        </authorList>
    </citation>
    <scope>NUCLEOTIDE SEQUENCE [LARGE SCALE GENOMIC DNA]</scope>
</reference>
<evidence type="ECO:0000313" key="3">
    <source>
        <dbReference type="EMBL" id="CAK0832857.1"/>
    </source>
</evidence>
<dbReference type="Gene3D" id="3.60.10.10">
    <property type="entry name" value="Endonuclease/exonuclease/phosphatase"/>
    <property type="match status" value="1"/>
</dbReference>
<gene>
    <name evidence="3" type="ORF">PCOR1329_LOCUS30735</name>
</gene>
<feature type="region of interest" description="Disordered" evidence="1">
    <location>
        <begin position="1782"/>
        <end position="1806"/>
    </location>
</feature>
<sequence length="1806" mass="195529">MSGDGAGAPPPWRRRAYWVCPCKEWNWCDKRATCKSSGEASRAASAASTAPSSAPNSRVRPRGGTKPPPWREEREEQPEEPASSLERRLEGAQARVSSLREAVAMGGTSEAFQREARAALLAAERAAERAEAELREAQQLGRPPHAVLHGGANAMQKVEKQITATRAKRDQAVQRAEALRGEIAAKQEELAEVESAVEDFNGQLGKLEESKAQTVQQALQRAIEVCGGKRPLETAVGGLVMQVNQLGEMLGRSSEGVAPRLLEIMDIITTQSAAISDMLRPAAPAAAAARWADGPGGDGLAVDRACPAVGPYGPAAARGQSGAALGAWPQPGQAERKILVDARDEHEDCQAARVGGAEPAGEKAAVQLRAGFDVLGLNGNTWDRAMEVLEAYIAREDERPHLVTVQEVRLGPRQLENARRRARGLGYAAFLHAAAPTGQAALAHSGGVGVLVRDDLQAREAQWRVPGDFRHRMVAVRVASASGLQFLACSLHLQDGLGPKGVNLDIIGGLGDLVLTEGLPWLVQGDFNMEPGALNELGWPALQRGAYLGPAEPTCMASGTERVYDWFASSFCLSHGVASTAVLDGYALHPHRPVLLRLQDLRPDALVQVLVRPGRFPDVEAANCRAHEDAVVQVFRRSGRGQWQAEPCTWSWEAGVLPHDLPAAVCEWVEAVEGTLVGIHDIQPDAHKRFLGRAAGPRRALRPMSAVAKREYRFRHSELTHAIRQALDLALQRLAADRSGRWRLSHESWYSREAVRISGLLGIASAAAREEEEAEQLDFDTSGWNDLVGHAGVLGHVGAIAELQRRLYSSQRRDGGISSARWRARAKVVDPDTGMPLAGMIAIGQLEANWQALWQQEGFKGGADVCTWDVQDWTLPPITLDMFQAGSLFLDIVKFYENLRHDVLWSCAIEHNFNLRLLRGLLAMYQAPRFICFAGLVSDGFCSQGTVLAGCACATTLAKLPLLGPLRAVSSGGRLLVMGRNVVDDVALQALGTRRLVVEQLGGAGAEMARQLGAMHLPLSAKKSVYLASCSGLAQELGEYWEAHGIKFERVHQARNLGTDASITMRGVREGRGRAHDALQRARRLRCLRAAGVEVDLIHKAGPTSSMVWGRTVTGVADGELHSWRVTACRSAGRLPRGAALGLRLRCAELRRGRDLDPFVLITDRSLQMLAGLLHSGELSLPMLRAELEAAASRHATATAPWVHCSSPIDAAVLALGRIGWYFRSERCLITDVGDELDLTLLGPRELGIEAGLGARRASDRHEMLKLAYSSSVQGSLFWDAFRGLIGPRGKFNERERNGLVAYLTNAHWPQARLCSARESSHASCRCCGAARGTLWHRLFECPMLAAQRRDSVSPALMRSAVRVRAQGEAAGEDFARCWLPAPPPPQGPRTDAMSVWWIRRPPDDRLNGKLYLDGSAVDPQFGSLRRAGWAIAQCDDDGNLIAGVYGTVRRDLCPQQTARDGEDFAVWMLVNYAGPAVEEVNIDCNGTVECLRRGLAYATGPTKVNAHLWSRSLTAFEPGSFRVNKVPAHCSWQAVLDGRLTEAQRRGNQHADRLAKLGARLHAADAQTVGEHRALAGFVQELARWVGQAAVIWQDIAEKDSDGFLESDERQRVRFADHEERAEPPTAGRPTAQQPRVESARSVASAVGLSITTAGICYLGHSLAYACCDVGEEPQELVACSRCGAYMVLGGRSGGRPKLKEPCIGERATGQRSQRRLWARGLHPGGRPRGGDQPPSAQEAFLAWLGLEGEVVAGGGPRAALLAAYGMDEQDLAERVLAANSAVEDRRVRPRRGRGLSPVGEGSGE</sequence>
<dbReference type="InterPro" id="IPR036397">
    <property type="entry name" value="RNaseH_sf"/>
</dbReference>
<dbReference type="EMBL" id="CAUYUJ010011903">
    <property type="protein sequence ID" value="CAK0832857.1"/>
    <property type="molecule type" value="Genomic_DNA"/>
</dbReference>
<evidence type="ECO:0000259" key="2">
    <source>
        <dbReference type="Pfam" id="PF03372"/>
    </source>
</evidence>
<dbReference type="Gene3D" id="3.30.420.10">
    <property type="entry name" value="Ribonuclease H-like superfamily/Ribonuclease H"/>
    <property type="match status" value="1"/>
</dbReference>
<organism evidence="3 4">
    <name type="scientific">Prorocentrum cordatum</name>
    <dbReference type="NCBI Taxonomy" id="2364126"/>
    <lineage>
        <taxon>Eukaryota</taxon>
        <taxon>Sar</taxon>
        <taxon>Alveolata</taxon>
        <taxon>Dinophyceae</taxon>
        <taxon>Prorocentrales</taxon>
        <taxon>Prorocentraceae</taxon>
        <taxon>Prorocentrum</taxon>
    </lineage>
</organism>
<dbReference type="Pfam" id="PF03372">
    <property type="entry name" value="Exo_endo_phos"/>
    <property type="match status" value="1"/>
</dbReference>
<comment type="caution">
    <text evidence="3">The sequence shown here is derived from an EMBL/GenBank/DDBJ whole genome shotgun (WGS) entry which is preliminary data.</text>
</comment>
<evidence type="ECO:0000256" key="1">
    <source>
        <dbReference type="SAM" id="MobiDB-lite"/>
    </source>
</evidence>
<feature type="compositionally biased region" description="Low complexity" evidence="1">
    <location>
        <begin position="36"/>
        <end position="54"/>
    </location>
</feature>
<dbReference type="InterPro" id="IPR036691">
    <property type="entry name" value="Endo/exonu/phosph_ase_sf"/>
</dbReference>
<evidence type="ECO:0000313" key="4">
    <source>
        <dbReference type="Proteomes" id="UP001189429"/>
    </source>
</evidence>
<dbReference type="Proteomes" id="UP001189429">
    <property type="component" value="Unassembled WGS sequence"/>
</dbReference>
<name>A0ABN9SM52_9DINO</name>
<dbReference type="SUPFAM" id="SSF56219">
    <property type="entry name" value="DNase I-like"/>
    <property type="match status" value="1"/>
</dbReference>
<feature type="domain" description="Endonuclease/exonuclease/phosphatase" evidence="2">
    <location>
        <begin position="377"/>
        <end position="533"/>
    </location>
</feature>
<dbReference type="InterPro" id="IPR005135">
    <property type="entry name" value="Endo/exonuclease/phosphatase"/>
</dbReference>